<feature type="domain" description="Heterokaryon incompatibility" evidence="1">
    <location>
        <begin position="131"/>
        <end position="286"/>
    </location>
</feature>
<keyword evidence="3" id="KW-1185">Reference proteome</keyword>
<dbReference type="AlphaFoldDB" id="A0AAN6WQP1"/>
<protein>
    <recommendedName>
        <fullName evidence="1">Heterokaryon incompatibility domain-containing protein</fullName>
    </recommendedName>
</protein>
<accession>A0AAN6WQP1</accession>
<organism evidence="2 3">
    <name type="scientific">Podospora australis</name>
    <dbReference type="NCBI Taxonomy" id="1536484"/>
    <lineage>
        <taxon>Eukaryota</taxon>
        <taxon>Fungi</taxon>
        <taxon>Dikarya</taxon>
        <taxon>Ascomycota</taxon>
        <taxon>Pezizomycotina</taxon>
        <taxon>Sordariomycetes</taxon>
        <taxon>Sordariomycetidae</taxon>
        <taxon>Sordariales</taxon>
        <taxon>Podosporaceae</taxon>
        <taxon>Podospora</taxon>
    </lineage>
</organism>
<evidence type="ECO:0000313" key="3">
    <source>
        <dbReference type="Proteomes" id="UP001302126"/>
    </source>
</evidence>
<dbReference type="PANTHER" id="PTHR33112">
    <property type="entry name" value="DOMAIN PROTEIN, PUTATIVE-RELATED"/>
    <property type="match status" value="1"/>
</dbReference>
<dbReference type="Pfam" id="PF06985">
    <property type="entry name" value="HET"/>
    <property type="match status" value="1"/>
</dbReference>
<gene>
    <name evidence="2" type="ORF">QBC35DRAFT_503083</name>
</gene>
<dbReference type="Proteomes" id="UP001302126">
    <property type="component" value="Unassembled WGS sequence"/>
</dbReference>
<evidence type="ECO:0000313" key="2">
    <source>
        <dbReference type="EMBL" id="KAK4185701.1"/>
    </source>
</evidence>
<name>A0AAN6WQP1_9PEZI</name>
<sequence>MDTGGSNDAEQIEGVILTPPGAEVIETTRSCGLLPYLLAEGSEDEFRRIYDKRRSHDVRGDSTAACATVINYWINTCSSNHPECSMSVVHKSGLHVPRRLVDLGNSATGDGLHSLPTTVSIFATNGQNLRYVAVSYRWPREESSWPKLTHQTYLHYTAGFPTSLLPIPIRDACMAAKRLGIRYLWVDSMCIVHGPGGDFHLEAPKMASVYGNAFLSIAFTDNISLRKAAAASGGLFLSNCNVEDTKHERAYTQDDPESIYTWLESSGNFPCRPEGELDIRGWAFQERLLSLRVLSITEKGIFWDCLRLSACDWRPIGFMGDFSPRFRDTEERKLKFLLFGQPTQEHLDPYRLWRRLLQQYTTRVFTNPEDRVIAIQGIIRQLDCVVKGDHIVFGLLGDNLQTLRSLIWFVEPKDEKVVAMRENPAIIAPSWVWASVPAPIQYRLWHPWARSTDLNEEILTPCAVVDSMSIQQWDPTSFTGFNGSVVLKGPLASINVTKLLNKGGCKFILDPRPWKWYSSLGAGVTMGSERSSSSRDEIYEPDFKEQLWGSKPDHLTVFLVLEGGYSVNQQAQYCLILKSCQRHNSHHDTTTECAERYQRVGVLVVDKAMRTFCANDPDVCRDPKCRLDLLEMRGDSVVNRICEGKTHTICVI</sequence>
<dbReference type="PANTHER" id="PTHR33112:SF10">
    <property type="entry name" value="TOL"/>
    <property type="match status" value="1"/>
</dbReference>
<dbReference type="InterPro" id="IPR010730">
    <property type="entry name" value="HET"/>
</dbReference>
<comment type="caution">
    <text evidence="2">The sequence shown here is derived from an EMBL/GenBank/DDBJ whole genome shotgun (WGS) entry which is preliminary data.</text>
</comment>
<proteinExistence type="predicted"/>
<dbReference type="EMBL" id="MU864442">
    <property type="protein sequence ID" value="KAK4185701.1"/>
    <property type="molecule type" value="Genomic_DNA"/>
</dbReference>
<reference evidence="2" key="2">
    <citation type="submission" date="2023-05" db="EMBL/GenBank/DDBJ databases">
        <authorList>
            <consortium name="Lawrence Berkeley National Laboratory"/>
            <person name="Steindorff A."/>
            <person name="Hensen N."/>
            <person name="Bonometti L."/>
            <person name="Westerberg I."/>
            <person name="Brannstrom I.O."/>
            <person name="Guillou S."/>
            <person name="Cros-Aarteil S."/>
            <person name="Calhoun S."/>
            <person name="Haridas S."/>
            <person name="Kuo A."/>
            <person name="Mondo S."/>
            <person name="Pangilinan J."/>
            <person name="Riley R."/>
            <person name="Labutti K."/>
            <person name="Andreopoulos B."/>
            <person name="Lipzen A."/>
            <person name="Chen C."/>
            <person name="Yanf M."/>
            <person name="Daum C."/>
            <person name="Ng V."/>
            <person name="Clum A."/>
            <person name="Ohm R."/>
            <person name="Martin F."/>
            <person name="Silar P."/>
            <person name="Natvig D."/>
            <person name="Lalanne C."/>
            <person name="Gautier V."/>
            <person name="Ament-Velasquez S.L."/>
            <person name="Kruys A."/>
            <person name="Hutchinson M.I."/>
            <person name="Powell A.J."/>
            <person name="Barry K."/>
            <person name="Miller A.N."/>
            <person name="Grigoriev I.V."/>
            <person name="Debuchy R."/>
            <person name="Gladieux P."/>
            <person name="Thoren M.H."/>
            <person name="Johannesson H."/>
        </authorList>
    </citation>
    <scope>NUCLEOTIDE SEQUENCE</scope>
    <source>
        <strain evidence="2">PSN309</strain>
    </source>
</reference>
<reference evidence="2" key="1">
    <citation type="journal article" date="2023" name="Mol. Phylogenet. Evol.">
        <title>Genome-scale phylogeny and comparative genomics of the fungal order Sordariales.</title>
        <authorList>
            <person name="Hensen N."/>
            <person name="Bonometti L."/>
            <person name="Westerberg I."/>
            <person name="Brannstrom I.O."/>
            <person name="Guillou S."/>
            <person name="Cros-Aarteil S."/>
            <person name="Calhoun S."/>
            <person name="Haridas S."/>
            <person name="Kuo A."/>
            <person name="Mondo S."/>
            <person name="Pangilinan J."/>
            <person name="Riley R."/>
            <person name="LaButti K."/>
            <person name="Andreopoulos B."/>
            <person name="Lipzen A."/>
            <person name="Chen C."/>
            <person name="Yan M."/>
            <person name="Daum C."/>
            <person name="Ng V."/>
            <person name="Clum A."/>
            <person name="Steindorff A."/>
            <person name="Ohm R.A."/>
            <person name="Martin F."/>
            <person name="Silar P."/>
            <person name="Natvig D.O."/>
            <person name="Lalanne C."/>
            <person name="Gautier V."/>
            <person name="Ament-Velasquez S.L."/>
            <person name="Kruys A."/>
            <person name="Hutchinson M.I."/>
            <person name="Powell A.J."/>
            <person name="Barry K."/>
            <person name="Miller A.N."/>
            <person name="Grigoriev I.V."/>
            <person name="Debuchy R."/>
            <person name="Gladieux P."/>
            <person name="Hiltunen Thoren M."/>
            <person name="Johannesson H."/>
        </authorList>
    </citation>
    <scope>NUCLEOTIDE SEQUENCE</scope>
    <source>
        <strain evidence="2">PSN309</strain>
    </source>
</reference>
<evidence type="ECO:0000259" key="1">
    <source>
        <dbReference type="Pfam" id="PF06985"/>
    </source>
</evidence>